<dbReference type="SUPFAM" id="SSF51905">
    <property type="entry name" value="FAD/NAD(P)-binding domain"/>
    <property type="match status" value="1"/>
</dbReference>
<feature type="domain" description="Amine oxidase" evidence="2">
    <location>
        <begin position="17"/>
        <end position="103"/>
    </location>
</feature>
<dbReference type="GO" id="GO:0016491">
    <property type="term" value="F:oxidoreductase activity"/>
    <property type="evidence" value="ECO:0007669"/>
    <property type="project" value="InterPro"/>
</dbReference>
<keyword evidence="4" id="KW-1185">Reference proteome</keyword>
<dbReference type="PANTHER" id="PTHR43563:SF1">
    <property type="entry name" value="AMINE OXIDASE [FLAVIN-CONTAINING] B"/>
    <property type="match status" value="1"/>
</dbReference>
<name>A0A1V9DRE3_9GAMM</name>
<comment type="caution">
    <text evidence="3">The sequence shown here is derived from an EMBL/GenBank/DDBJ whole genome shotgun (WGS) entry which is preliminary data.</text>
</comment>
<comment type="similarity">
    <text evidence="1">Belongs to the flavin monoamine oxidase family.</text>
</comment>
<feature type="domain" description="Amine oxidase" evidence="2">
    <location>
        <begin position="119"/>
        <end position="367"/>
    </location>
</feature>
<dbReference type="InterPro" id="IPR036188">
    <property type="entry name" value="FAD/NAD-bd_sf"/>
</dbReference>
<evidence type="ECO:0000256" key="1">
    <source>
        <dbReference type="ARBA" id="ARBA00005995"/>
    </source>
</evidence>
<dbReference type="PANTHER" id="PTHR43563">
    <property type="entry name" value="AMINE OXIDASE"/>
    <property type="match status" value="1"/>
</dbReference>
<proteinExistence type="inferred from homology"/>
<dbReference type="SUPFAM" id="SSF54373">
    <property type="entry name" value="FAD-linked reductases, C-terminal domain"/>
    <property type="match status" value="1"/>
</dbReference>
<sequence>MRYAVKYFPVVIIGGGVAGLNAARLLHRAGVDFALFEARDRLGGRVLSANQEGEPAEKGFDLGASWFWPRTQLPLRDLVNELGLETFPQYSEGDVIFHRMSRELPRRFSVAHDQPEPEALRLAGGNYALISALAATLPLSSVHCHTRLSRVERDGQRVISTLTQKDGSAFQVASSHLILALPPRLIAAHIAFSPSPDPRTLQRWKKTPTWMAPHAKFFAVYPRPFWREAGLSGSAQSMAGPLVEIHDATTSSGEAALMGFIGMPAAQRKKVGQQAIMSASTEQLKRLFGEQASAPLQVFIKDWADDPFTSTSEDEIGSGPIEAGCGDWFDSEWRHVISLAGSEFSQTEPGFLSGAVASSLHAVTAMLSKRQS</sequence>
<dbReference type="EMBL" id="MWUE01000003">
    <property type="protein sequence ID" value="OQP36275.1"/>
    <property type="molecule type" value="Genomic_DNA"/>
</dbReference>
<protein>
    <submittedName>
        <fullName evidence="3">Amine oxidase</fullName>
    </submittedName>
</protein>
<evidence type="ECO:0000313" key="4">
    <source>
        <dbReference type="Proteomes" id="UP000192769"/>
    </source>
</evidence>
<dbReference type="InterPro" id="IPR002937">
    <property type="entry name" value="Amino_oxidase"/>
</dbReference>
<gene>
    <name evidence="3" type="ORF">B2J69_00890</name>
</gene>
<dbReference type="Pfam" id="PF01593">
    <property type="entry name" value="Amino_oxidase"/>
    <property type="match status" value="2"/>
</dbReference>
<organism evidence="3 4">
    <name type="scientific">Pantoea latae</name>
    <dbReference type="NCBI Taxonomy" id="1964541"/>
    <lineage>
        <taxon>Bacteria</taxon>
        <taxon>Pseudomonadati</taxon>
        <taxon>Pseudomonadota</taxon>
        <taxon>Gammaproteobacteria</taxon>
        <taxon>Enterobacterales</taxon>
        <taxon>Erwiniaceae</taxon>
        <taxon>Pantoea</taxon>
    </lineage>
</organism>
<dbReference type="Gene3D" id="3.50.50.60">
    <property type="entry name" value="FAD/NAD(P)-binding domain"/>
    <property type="match status" value="2"/>
</dbReference>
<evidence type="ECO:0000313" key="3">
    <source>
        <dbReference type="EMBL" id="OQP36275.1"/>
    </source>
</evidence>
<accession>A0A1V9DRE3</accession>
<reference evidence="3 4" key="1">
    <citation type="submission" date="2017-02" db="EMBL/GenBank/DDBJ databases">
        <title>Whole genome shotgun sequence of Pantoea agglomerans strain AS1 isolated from a cycad, Zamia floridana in Central Florida, USA.</title>
        <authorList>
            <person name="Lata P."/>
            <person name="Govindarajan S."/>
            <person name="Qi F."/>
            <person name="Li J.-L."/>
            <person name="Maurya S.K."/>
            <person name="Sahoo M.K."/>
        </authorList>
    </citation>
    <scope>NUCLEOTIDE SEQUENCE [LARGE SCALE GENOMIC DNA]</scope>
    <source>
        <strain evidence="3 4">AS1</strain>
    </source>
</reference>
<evidence type="ECO:0000259" key="2">
    <source>
        <dbReference type="Pfam" id="PF01593"/>
    </source>
</evidence>
<dbReference type="InterPro" id="IPR050703">
    <property type="entry name" value="Flavin_MAO"/>
</dbReference>
<dbReference type="Proteomes" id="UP000192769">
    <property type="component" value="Unassembled WGS sequence"/>
</dbReference>
<dbReference type="AlphaFoldDB" id="A0A1V9DRE3"/>